<keyword evidence="5" id="KW-0862">Zinc</keyword>
<organism evidence="12 13">
    <name type="scientific">Aplysia californica</name>
    <name type="common">California sea hare</name>
    <dbReference type="NCBI Taxonomy" id="6500"/>
    <lineage>
        <taxon>Eukaryota</taxon>
        <taxon>Metazoa</taxon>
        <taxon>Spiralia</taxon>
        <taxon>Lophotrochozoa</taxon>
        <taxon>Mollusca</taxon>
        <taxon>Gastropoda</taxon>
        <taxon>Heterobranchia</taxon>
        <taxon>Euthyneura</taxon>
        <taxon>Tectipleura</taxon>
        <taxon>Aplysiida</taxon>
        <taxon>Aplysioidea</taxon>
        <taxon>Aplysiidae</taxon>
        <taxon>Aplysia</taxon>
    </lineage>
</organism>
<keyword evidence="4 9" id="KW-0863">Zinc-finger</keyword>
<dbReference type="PROSITE" id="PS00028">
    <property type="entry name" value="ZINC_FINGER_C2H2_1"/>
    <property type="match status" value="8"/>
</dbReference>
<dbReference type="SUPFAM" id="SSF57667">
    <property type="entry name" value="beta-beta-alpha zinc fingers"/>
    <property type="match status" value="4"/>
</dbReference>
<dbReference type="PANTHER" id="PTHR47772">
    <property type="entry name" value="ZINC FINGER PROTEIN 200"/>
    <property type="match status" value="1"/>
</dbReference>
<keyword evidence="2" id="KW-0479">Metal-binding</keyword>
<evidence type="ECO:0000256" key="3">
    <source>
        <dbReference type="ARBA" id="ARBA00022737"/>
    </source>
</evidence>
<keyword evidence="3" id="KW-0677">Repeat</keyword>
<keyword evidence="7" id="KW-0804">Transcription</keyword>
<feature type="domain" description="C2H2-type" evidence="11">
    <location>
        <begin position="702"/>
        <end position="731"/>
    </location>
</feature>
<evidence type="ECO:0000256" key="4">
    <source>
        <dbReference type="ARBA" id="ARBA00022771"/>
    </source>
</evidence>
<dbReference type="Pfam" id="PF00096">
    <property type="entry name" value="zf-C2H2"/>
    <property type="match status" value="4"/>
</dbReference>
<name>A0ABM0JFC4_APLCA</name>
<dbReference type="Gene3D" id="3.30.160.60">
    <property type="entry name" value="Classic Zinc Finger"/>
    <property type="match status" value="6"/>
</dbReference>
<feature type="domain" description="C2H2-type" evidence="11">
    <location>
        <begin position="814"/>
        <end position="841"/>
    </location>
</feature>
<evidence type="ECO:0000256" key="1">
    <source>
        <dbReference type="ARBA" id="ARBA00004123"/>
    </source>
</evidence>
<evidence type="ECO:0000313" key="12">
    <source>
        <dbReference type="Proteomes" id="UP000694888"/>
    </source>
</evidence>
<feature type="compositionally biased region" description="Low complexity" evidence="10">
    <location>
        <begin position="85"/>
        <end position="101"/>
    </location>
</feature>
<dbReference type="PANTHER" id="PTHR47772:SF13">
    <property type="entry name" value="GASTRULA ZINC FINGER PROTEIN XLCGF49.1-LIKE-RELATED"/>
    <property type="match status" value="1"/>
</dbReference>
<dbReference type="SMART" id="SM00355">
    <property type="entry name" value="ZnF_C2H2"/>
    <property type="match status" value="16"/>
</dbReference>
<keyword evidence="6" id="KW-0805">Transcription regulation</keyword>
<dbReference type="InterPro" id="IPR013087">
    <property type="entry name" value="Znf_C2H2_type"/>
</dbReference>
<evidence type="ECO:0000259" key="11">
    <source>
        <dbReference type="PROSITE" id="PS50157"/>
    </source>
</evidence>
<dbReference type="InterPro" id="IPR036236">
    <property type="entry name" value="Znf_C2H2_sf"/>
</dbReference>
<sequence length="872" mass="98956">MFRFDPDKNCGEAFNVSGHIDVFIDGEFFSRSKFTRTVKIDLVLNSSNDTESSKDSLFTNFRDSELTGLMTCKKEESSLCCEVPSASSNSSPLESLTSLSSQVPSEISKTRPVKSCHSSPDQDSGSVSENDCEDTNFRPETLLTLGKGKETLKNSSLAKIELSQICTRKTKNTLMHVDNDLTLKEVQKVCHWDTWSLCENQHGILAKGSSTNPENSAVSAATLMLPKQETQEHHDNLKVSCLVEKDGRTACSVTVNEHWNVNQRNEQIVTDSVVLDVEEILEDSSVEKKADEKRSCDASSAIVSSCTIHKATKRKGCSEREKDTVVKDKVAKRPTEEVASGKRLAPRFTCELCGKTFSSRRAKVEHRLNPECEVMCRVCNTVHFSQGSLLAHYCCVHPEVQDLKQQFDDEFPWVDLKVFRDKSDCPLCLKSVSDRGCVVHFDSVHFSNPLYLCCVCGEKFRTELLWREHCSSRHGKKTATRRLVKVNEHRTGISLKDSKTKDVVSEECDMDGQDANINSNFHCKYCKKTFGNYNLLLAHRRKKKIGAATCGRCGLSFSEQAYLIAHERRKHGIGPADKLAESMENPGMIDCPICSAKMKNGSLIEHIRRNHASDFSYKCCVCGYNCKTRDAYARHCEKKHTEKKKSKPIFQCSVCNEKCQTVSEFNSHKATHWKTCIFCGDNLPMRSHLQRHYEEKHLEKLLPCDHCDRKFPSLKTLRTHQKYVQFLPRRPCPKCGVMLYSLRNHMKSMHPEVEVHAQCNVCGKTLKNERSLKEHIVRAHGNRQIICSVCSKVFRHAGALRKHLTTVHFVEKVYECHICGKKCSQKYNLKIHMRVHSLHKAFSCPVCSQGFNYKASLQSHMRSKHPDHEPIP</sequence>
<gene>
    <name evidence="13" type="primary">LOC101848417</name>
</gene>
<feature type="domain" description="C2H2-type" evidence="11">
    <location>
        <begin position="521"/>
        <end position="549"/>
    </location>
</feature>
<feature type="domain" description="C2H2-type" evidence="11">
    <location>
        <begin position="785"/>
        <end position="813"/>
    </location>
</feature>
<feature type="domain" description="C2H2-type" evidence="11">
    <location>
        <begin position="757"/>
        <end position="785"/>
    </location>
</feature>
<evidence type="ECO:0000256" key="5">
    <source>
        <dbReference type="ARBA" id="ARBA00022833"/>
    </source>
</evidence>
<feature type="compositionally biased region" description="Polar residues" evidence="10">
    <location>
        <begin position="116"/>
        <end position="129"/>
    </location>
</feature>
<comment type="subcellular location">
    <subcellularLocation>
        <location evidence="1">Nucleus</location>
    </subcellularLocation>
</comment>
<evidence type="ECO:0000256" key="9">
    <source>
        <dbReference type="PROSITE-ProRule" id="PRU00042"/>
    </source>
</evidence>
<evidence type="ECO:0000256" key="2">
    <source>
        <dbReference type="ARBA" id="ARBA00022723"/>
    </source>
</evidence>
<evidence type="ECO:0000256" key="6">
    <source>
        <dbReference type="ARBA" id="ARBA00023015"/>
    </source>
</evidence>
<keyword evidence="8" id="KW-0539">Nucleus</keyword>
<evidence type="ECO:0000256" key="7">
    <source>
        <dbReference type="ARBA" id="ARBA00023163"/>
    </source>
</evidence>
<protein>
    <submittedName>
        <fullName evidence="13">Zinc finger protein 616</fullName>
    </submittedName>
</protein>
<reference evidence="13" key="1">
    <citation type="submission" date="2025-08" db="UniProtKB">
        <authorList>
            <consortium name="RefSeq"/>
        </authorList>
    </citation>
    <scope>IDENTIFICATION</scope>
</reference>
<dbReference type="PROSITE" id="PS50157">
    <property type="entry name" value="ZINC_FINGER_C2H2_2"/>
    <property type="match status" value="8"/>
</dbReference>
<evidence type="ECO:0000313" key="13">
    <source>
        <dbReference type="RefSeq" id="XP_005092409.1"/>
    </source>
</evidence>
<keyword evidence="12" id="KW-1185">Reference proteome</keyword>
<dbReference type="RefSeq" id="XP_005092409.1">
    <property type="nucleotide sequence ID" value="XM_005092352.3"/>
</dbReference>
<evidence type="ECO:0000256" key="8">
    <source>
        <dbReference type="ARBA" id="ARBA00023242"/>
    </source>
</evidence>
<accession>A0ABM0JFC4</accession>
<feature type="domain" description="C2H2-type" evidence="11">
    <location>
        <begin position="842"/>
        <end position="870"/>
    </location>
</feature>
<feature type="domain" description="C2H2-type" evidence="11">
    <location>
        <begin position="617"/>
        <end position="645"/>
    </location>
</feature>
<dbReference type="Proteomes" id="UP000694888">
    <property type="component" value="Unplaced"/>
</dbReference>
<evidence type="ECO:0000256" key="10">
    <source>
        <dbReference type="SAM" id="MobiDB-lite"/>
    </source>
</evidence>
<dbReference type="GeneID" id="101848417"/>
<dbReference type="InterPro" id="IPR050636">
    <property type="entry name" value="C2H2-ZF_domain-containing"/>
</dbReference>
<feature type="domain" description="C2H2-type" evidence="11">
    <location>
        <begin position="548"/>
        <end position="571"/>
    </location>
</feature>
<feature type="region of interest" description="Disordered" evidence="10">
    <location>
        <begin position="84"/>
        <end position="134"/>
    </location>
</feature>
<proteinExistence type="predicted"/>